<comment type="caution">
    <text evidence="2">Lacks conserved residue(s) required for the propagation of feature annotation.</text>
</comment>
<accession>A0ABV4APB4</accession>
<organism evidence="4 5">
    <name type="scientific">Rhodanobacter humi</name>
    <dbReference type="NCBI Taxonomy" id="1888173"/>
    <lineage>
        <taxon>Bacteria</taxon>
        <taxon>Pseudomonadati</taxon>
        <taxon>Pseudomonadota</taxon>
        <taxon>Gammaproteobacteria</taxon>
        <taxon>Lysobacterales</taxon>
        <taxon>Rhodanobacteraceae</taxon>
        <taxon>Rhodanobacter</taxon>
    </lineage>
</organism>
<keyword evidence="2" id="KW-0732">Signal</keyword>
<keyword evidence="5" id="KW-1185">Reference proteome</keyword>
<dbReference type="HAMAP" id="MF_01411">
    <property type="entry name" value="LPS_assembly_LptD"/>
    <property type="match status" value="1"/>
</dbReference>
<evidence type="ECO:0000256" key="2">
    <source>
        <dbReference type="HAMAP-Rule" id="MF_01411"/>
    </source>
</evidence>
<keyword evidence="2" id="KW-0472">Membrane</keyword>
<evidence type="ECO:0000256" key="1">
    <source>
        <dbReference type="ARBA" id="ARBA00023237"/>
    </source>
</evidence>
<dbReference type="Proteomes" id="UP001562159">
    <property type="component" value="Unassembled WGS sequence"/>
</dbReference>
<evidence type="ECO:0000259" key="3">
    <source>
        <dbReference type="Pfam" id="PF04453"/>
    </source>
</evidence>
<comment type="subunit">
    <text evidence="2">Component of the lipopolysaccharide transport and assembly complex. Interacts with LptE and LptA.</text>
</comment>
<dbReference type="Pfam" id="PF04453">
    <property type="entry name" value="LptD"/>
    <property type="match status" value="1"/>
</dbReference>
<dbReference type="InterPro" id="IPR050218">
    <property type="entry name" value="LptD"/>
</dbReference>
<keyword evidence="1 2" id="KW-0998">Cell outer membrane</keyword>
<comment type="subcellular location">
    <subcellularLocation>
        <location evidence="2">Cell outer membrane</location>
    </subcellularLocation>
</comment>
<dbReference type="InterPro" id="IPR020889">
    <property type="entry name" value="LipoPS_assembly_LptD"/>
</dbReference>
<feature type="chain" id="PRO_5044932938" description="LPS-assembly protein LptD" evidence="2">
    <location>
        <begin position="26"/>
        <end position="817"/>
    </location>
</feature>
<evidence type="ECO:0000313" key="4">
    <source>
        <dbReference type="EMBL" id="MEY2181961.1"/>
    </source>
</evidence>
<name>A0ABV4APB4_9GAMM</name>
<feature type="domain" description="LptD C-terminal" evidence="3">
    <location>
        <begin position="335"/>
        <end position="720"/>
    </location>
</feature>
<comment type="caution">
    <text evidence="4">The sequence shown here is derived from an EMBL/GenBank/DDBJ whole genome shotgun (WGS) entry which is preliminary data.</text>
</comment>
<sequence length="817" mass="91238" precursor="true">MRKLPPRRLLAVAAALALVGVPVEAMGSSLGQHRKSSLDGREQVCPLGSFHCAPRPYNYAMCRPNAMLEFYDPALSRDSSLRDTSNTYVTAQHVDSSNQTVYHLAGDVRMERADQRLQADTADYNDDTTDYDARGNVRYQDAGQLLAASRARGNNDASTGIADDVRYQMLDSRGNGTASKAQMFDADRTRYSQATYSTCDVGHHLWEFRGKSISVDKETGRGVARNATFRVGSVPLIYLPWFSFPVDNRRMTGFLYPTFGHSSRSGYFLSTPYYLNLAPNYDATLDPRVYSTRGFMLDTEFRYLLPGSSGTLDVQYLPNDHGPTDPGTTANTAGTNRYRYTINDTTHLWGSWNFSTSIDRSSDNNFYYDFGNQFGGAPVYSLASTANVAGGGKWGDALWNASVGGTAYQNMNPFLTDASLPYRQLPNANFNVDLPLNRWLEFGMTNQFVAFRKPGAVEGSREDIEPFAAADFGAPGWFVRPRVAWRYTDYQLSNGYQNYGYYGLLGSGTTTPFTQRSPSRSLPIVSLDSGLVFDRDTSLFGHDYTQTLEPRLYYLYVPYRDQNNLPLFDTSLMSFDYWQLFSTNQFSGADRQMNANNLTAAVTTRLLDDGGVERLSASFGQIRYFTPQRVQMPNGANTSSPATDWSGSSYVAQLDLQLSDRWRASSSYQWSPNTRRTDMAMLQLQGRLGLDGVVNFAYRYRRGLMEQYSVSAVYPLSERWRLIGAWTYAEPVKGVANPLKGTIEALAGIEYDSCCVTLRLVDRSYVNQGYYGVAPPTTPGQTNLRDNAIMFEVVFKGLGSTGGQIDPLLHRDILGYQ</sequence>
<feature type="signal peptide" evidence="2">
    <location>
        <begin position="1"/>
        <end position="25"/>
    </location>
</feature>
<dbReference type="PANTHER" id="PTHR30189:SF1">
    <property type="entry name" value="LPS-ASSEMBLY PROTEIN LPTD"/>
    <property type="match status" value="1"/>
</dbReference>
<dbReference type="EMBL" id="JBGBPY010000001">
    <property type="protein sequence ID" value="MEY2181961.1"/>
    <property type="molecule type" value="Genomic_DNA"/>
</dbReference>
<comment type="function">
    <text evidence="2">Together with LptE, is involved in the assembly of lipopolysaccharide (LPS) at the surface of the outer membrane.</text>
</comment>
<proteinExistence type="inferred from homology"/>
<protein>
    <recommendedName>
        <fullName evidence="2">LPS-assembly protein LptD</fullName>
    </recommendedName>
</protein>
<gene>
    <name evidence="2" type="primary">lptD</name>
    <name evidence="4" type="ORF">AB7878_05985</name>
</gene>
<reference evidence="4 5" key="1">
    <citation type="submission" date="2024-07" db="EMBL/GenBank/DDBJ databases">
        <title>Molecular mechanisms and environmental adaptations of flagellar loss and biofilm growth of Rhodanobacter under environmental stress.</title>
        <authorList>
            <person name="Chen M."/>
        </authorList>
    </citation>
    <scope>NUCLEOTIDE SEQUENCE [LARGE SCALE GENOMIC DNA]</scope>
    <source>
        <strain evidence="4 5">RS22</strain>
    </source>
</reference>
<dbReference type="InterPro" id="IPR007543">
    <property type="entry name" value="LptD_C"/>
</dbReference>
<comment type="similarity">
    <text evidence="2">Belongs to the LptD family.</text>
</comment>
<evidence type="ECO:0000313" key="5">
    <source>
        <dbReference type="Proteomes" id="UP001562159"/>
    </source>
</evidence>
<dbReference type="PANTHER" id="PTHR30189">
    <property type="entry name" value="LPS-ASSEMBLY PROTEIN"/>
    <property type="match status" value="1"/>
</dbReference>